<dbReference type="SUPFAM" id="SSF52047">
    <property type="entry name" value="RNI-like"/>
    <property type="match status" value="1"/>
</dbReference>
<sequence>MNPKRMRLGPVVFALSAIFASSVLWVLTLEDHRRESLFVLEQNYATCEKWRVPPLSRPLMVRSAGGAMDSWLSYPDVISTEPSHLVSSADLGLAIRRLKPKELIMTGAGPLDASLLNHLSRTGSIRTLEMAGADLNDDSIVYIAKMEGLEQLQVSDTGITGKALEALGKCPSLKVLCIGGTEITKTEAQEFAKRHPGIRVVR</sequence>
<name>A0A366HU88_9BACT</name>
<accession>A0A366HU88</accession>
<dbReference type="EMBL" id="QNRR01000002">
    <property type="protein sequence ID" value="RBP46474.1"/>
    <property type="molecule type" value="Genomic_DNA"/>
</dbReference>
<dbReference type="InterPro" id="IPR032675">
    <property type="entry name" value="LRR_dom_sf"/>
</dbReference>
<protein>
    <recommendedName>
        <fullName evidence="3">Leucine rich repeat (LRR) protein</fullName>
    </recommendedName>
</protein>
<evidence type="ECO:0000313" key="1">
    <source>
        <dbReference type="EMBL" id="RBP46474.1"/>
    </source>
</evidence>
<proteinExistence type="predicted"/>
<dbReference type="AlphaFoldDB" id="A0A366HU88"/>
<keyword evidence="2" id="KW-1185">Reference proteome</keyword>
<dbReference type="Proteomes" id="UP000253426">
    <property type="component" value="Unassembled WGS sequence"/>
</dbReference>
<comment type="caution">
    <text evidence="1">The sequence shown here is derived from an EMBL/GenBank/DDBJ whole genome shotgun (WGS) entry which is preliminary data.</text>
</comment>
<gene>
    <name evidence="1" type="ORF">DES53_102865</name>
</gene>
<evidence type="ECO:0008006" key="3">
    <source>
        <dbReference type="Google" id="ProtNLM"/>
    </source>
</evidence>
<reference evidence="1 2" key="1">
    <citation type="submission" date="2018-06" db="EMBL/GenBank/DDBJ databases">
        <title>Genomic Encyclopedia of Type Strains, Phase IV (KMG-IV): sequencing the most valuable type-strain genomes for metagenomic binning, comparative biology and taxonomic classification.</title>
        <authorList>
            <person name="Goeker M."/>
        </authorList>
    </citation>
    <scope>NUCLEOTIDE SEQUENCE [LARGE SCALE GENOMIC DNA]</scope>
    <source>
        <strain evidence="1 2">DSM 25532</strain>
    </source>
</reference>
<evidence type="ECO:0000313" key="2">
    <source>
        <dbReference type="Proteomes" id="UP000253426"/>
    </source>
</evidence>
<organism evidence="1 2">
    <name type="scientific">Roseimicrobium gellanilyticum</name>
    <dbReference type="NCBI Taxonomy" id="748857"/>
    <lineage>
        <taxon>Bacteria</taxon>
        <taxon>Pseudomonadati</taxon>
        <taxon>Verrucomicrobiota</taxon>
        <taxon>Verrucomicrobiia</taxon>
        <taxon>Verrucomicrobiales</taxon>
        <taxon>Verrucomicrobiaceae</taxon>
        <taxon>Roseimicrobium</taxon>
    </lineage>
</organism>
<dbReference type="Gene3D" id="3.80.10.10">
    <property type="entry name" value="Ribonuclease Inhibitor"/>
    <property type="match status" value="1"/>
</dbReference>